<gene>
    <name evidence="21" type="ORF">SAE02_46080</name>
</gene>
<keyword evidence="6" id="KW-0808">Transferase</keyword>
<dbReference type="InterPro" id="IPR005467">
    <property type="entry name" value="His_kinase_dom"/>
</dbReference>
<organism evidence="21 22">
    <name type="scientific">Skermanella aerolata</name>
    <dbReference type="NCBI Taxonomy" id="393310"/>
    <lineage>
        <taxon>Bacteria</taxon>
        <taxon>Pseudomonadati</taxon>
        <taxon>Pseudomonadota</taxon>
        <taxon>Alphaproteobacteria</taxon>
        <taxon>Rhodospirillales</taxon>
        <taxon>Azospirillaceae</taxon>
        <taxon>Skermanella</taxon>
    </lineage>
</organism>
<dbReference type="Gene3D" id="1.10.287.130">
    <property type="match status" value="1"/>
</dbReference>
<dbReference type="InterPro" id="IPR035965">
    <property type="entry name" value="PAS-like_dom_sf"/>
</dbReference>
<dbReference type="InterPro" id="IPR003594">
    <property type="entry name" value="HATPase_dom"/>
</dbReference>
<protein>
    <recommendedName>
        <fullName evidence="14">Sensor protein FixL</fullName>
        <ecNumber evidence="3">2.7.13.3</ecNumber>
    </recommendedName>
</protein>
<dbReference type="SMART" id="SM00304">
    <property type="entry name" value="HAMP"/>
    <property type="match status" value="1"/>
</dbReference>
<keyword evidence="10" id="KW-0067">ATP-binding</keyword>
<dbReference type="Pfam" id="PF08448">
    <property type="entry name" value="PAS_4"/>
    <property type="match status" value="1"/>
</dbReference>
<dbReference type="InterPro" id="IPR003661">
    <property type="entry name" value="HisK_dim/P_dom"/>
</dbReference>
<dbReference type="Gene3D" id="3.30.565.10">
    <property type="entry name" value="Histidine kinase-like ATPase, C-terminal domain"/>
    <property type="match status" value="1"/>
</dbReference>
<dbReference type="Pfam" id="PF00989">
    <property type="entry name" value="PAS"/>
    <property type="match status" value="1"/>
</dbReference>
<dbReference type="GO" id="GO:0005886">
    <property type="term" value="C:plasma membrane"/>
    <property type="evidence" value="ECO:0007669"/>
    <property type="project" value="UniProtKB-SubCell"/>
</dbReference>
<dbReference type="InterPro" id="IPR036097">
    <property type="entry name" value="HisK_dim/P_sf"/>
</dbReference>
<evidence type="ECO:0000259" key="20">
    <source>
        <dbReference type="PROSITE" id="PS50885"/>
    </source>
</evidence>
<dbReference type="GO" id="GO:0000155">
    <property type="term" value="F:phosphorelay sensor kinase activity"/>
    <property type="evidence" value="ECO:0007669"/>
    <property type="project" value="InterPro"/>
</dbReference>
<dbReference type="SUPFAM" id="SSF55874">
    <property type="entry name" value="ATPase domain of HSP90 chaperone/DNA topoisomerase II/histidine kinase"/>
    <property type="match status" value="1"/>
</dbReference>
<dbReference type="SMART" id="SM00387">
    <property type="entry name" value="HATPase_c"/>
    <property type="match status" value="1"/>
</dbReference>
<feature type="transmembrane region" description="Helical" evidence="16">
    <location>
        <begin position="6"/>
        <end position="24"/>
    </location>
</feature>
<dbReference type="RefSeq" id="WP_052831269.1">
    <property type="nucleotide sequence ID" value="NZ_BJYZ01000021.1"/>
</dbReference>
<dbReference type="InterPro" id="IPR029151">
    <property type="entry name" value="Sensor-like_sf"/>
</dbReference>
<dbReference type="FunFam" id="3.30.450.20:FF:000060">
    <property type="entry name" value="Sensor protein FixL"/>
    <property type="match status" value="1"/>
</dbReference>
<keyword evidence="7 16" id="KW-0812">Transmembrane</keyword>
<dbReference type="Pfam" id="PF00672">
    <property type="entry name" value="HAMP"/>
    <property type="match status" value="1"/>
</dbReference>
<evidence type="ECO:0000256" key="4">
    <source>
        <dbReference type="ARBA" id="ARBA00022475"/>
    </source>
</evidence>
<evidence type="ECO:0000256" key="5">
    <source>
        <dbReference type="ARBA" id="ARBA00022553"/>
    </source>
</evidence>
<evidence type="ECO:0000256" key="11">
    <source>
        <dbReference type="ARBA" id="ARBA00022989"/>
    </source>
</evidence>
<dbReference type="Pfam" id="PF02518">
    <property type="entry name" value="HATPase_c"/>
    <property type="match status" value="1"/>
</dbReference>
<evidence type="ECO:0000256" key="6">
    <source>
        <dbReference type="ARBA" id="ARBA00022679"/>
    </source>
</evidence>
<evidence type="ECO:0000256" key="1">
    <source>
        <dbReference type="ARBA" id="ARBA00000085"/>
    </source>
</evidence>
<dbReference type="InterPro" id="IPR036890">
    <property type="entry name" value="HATPase_C_sf"/>
</dbReference>
<comment type="catalytic activity">
    <reaction evidence="1">
        <text>ATP + protein L-histidine = ADP + protein N-phospho-L-histidine.</text>
        <dbReference type="EC" id="2.7.13.3"/>
    </reaction>
</comment>
<keyword evidence="22" id="KW-1185">Reference proteome</keyword>
<keyword evidence="9" id="KW-0418">Kinase</keyword>
<dbReference type="PROSITE" id="PS50110">
    <property type="entry name" value="RESPONSE_REGULATORY"/>
    <property type="match status" value="1"/>
</dbReference>
<dbReference type="EC" id="2.7.13.3" evidence="3"/>
<dbReference type="CDD" id="cd00082">
    <property type="entry name" value="HisKA"/>
    <property type="match status" value="1"/>
</dbReference>
<name>A0A512DW45_9PROT</name>
<dbReference type="PROSITE" id="PS50109">
    <property type="entry name" value="HIS_KIN"/>
    <property type="match status" value="1"/>
</dbReference>
<comment type="subcellular location">
    <subcellularLocation>
        <location evidence="2">Cell membrane</location>
        <topology evidence="2">Multi-pass membrane protein</topology>
    </subcellularLocation>
</comment>
<dbReference type="InterPro" id="IPR003660">
    <property type="entry name" value="HAMP_dom"/>
</dbReference>
<evidence type="ECO:0000256" key="15">
    <source>
        <dbReference type="PROSITE-ProRule" id="PRU00169"/>
    </source>
</evidence>
<dbReference type="InterPro" id="IPR013656">
    <property type="entry name" value="PAS_4"/>
</dbReference>
<dbReference type="SUPFAM" id="SSF103190">
    <property type="entry name" value="Sensory domain-like"/>
    <property type="match status" value="1"/>
</dbReference>
<proteinExistence type="predicted"/>
<evidence type="ECO:0000313" key="21">
    <source>
        <dbReference type="EMBL" id="GEO40460.1"/>
    </source>
</evidence>
<evidence type="ECO:0000259" key="17">
    <source>
        <dbReference type="PROSITE" id="PS50109"/>
    </source>
</evidence>
<keyword evidence="8" id="KW-0547">Nucleotide-binding</keyword>
<evidence type="ECO:0000256" key="3">
    <source>
        <dbReference type="ARBA" id="ARBA00012438"/>
    </source>
</evidence>
<evidence type="ECO:0000256" key="14">
    <source>
        <dbReference type="ARBA" id="ARBA00070616"/>
    </source>
</evidence>
<evidence type="ECO:0000256" key="13">
    <source>
        <dbReference type="ARBA" id="ARBA00059827"/>
    </source>
</evidence>
<dbReference type="InterPro" id="IPR011006">
    <property type="entry name" value="CheY-like_superfamily"/>
</dbReference>
<dbReference type="SMART" id="SM00388">
    <property type="entry name" value="HisKA"/>
    <property type="match status" value="1"/>
</dbReference>
<dbReference type="NCBIfam" id="TIGR00229">
    <property type="entry name" value="sensory_box"/>
    <property type="match status" value="1"/>
</dbReference>
<dbReference type="SUPFAM" id="SSF158472">
    <property type="entry name" value="HAMP domain-like"/>
    <property type="match status" value="1"/>
</dbReference>
<dbReference type="PANTHER" id="PTHR43047:SF9">
    <property type="entry name" value="HISTIDINE KINASE"/>
    <property type="match status" value="1"/>
</dbReference>
<dbReference type="InterPro" id="IPR004358">
    <property type="entry name" value="Sig_transdc_His_kin-like_C"/>
</dbReference>
<dbReference type="CDD" id="cd00130">
    <property type="entry name" value="PAS"/>
    <property type="match status" value="2"/>
</dbReference>
<comment type="caution">
    <text evidence="21">The sequence shown here is derived from an EMBL/GenBank/DDBJ whole genome shotgun (WGS) entry which is preliminary data.</text>
</comment>
<dbReference type="SUPFAM" id="SSF55785">
    <property type="entry name" value="PYP-like sensor domain (PAS domain)"/>
    <property type="match status" value="2"/>
</dbReference>
<keyword evidence="4" id="KW-1003">Cell membrane</keyword>
<dbReference type="CDD" id="cd06225">
    <property type="entry name" value="HAMP"/>
    <property type="match status" value="1"/>
</dbReference>
<accession>A0A512DW45</accession>
<dbReference type="PROSITE" id="PS50112">
    <property type="entry name" value="PAS"/>
    <property type="match status" value="1"/>
</dbReference>
<dbReference type="InterPro" id="IPR000014">
    <property type="entry name" value="PAS"/>
</dbReference>
<dbReference type="SMART" id="SM00448">
    <property type="entry name" value="REC"/>
    <property type="match status" value="1"/>
</dbReference>
<dbReference type="GO" id="GO:0005524">
    <property type="term" value="F:ATP binding"/>
    <property type="evidence" value="ECO:0007669"/>
    <property type="project" value="UniProtKB-KW"/>
</dbReference>
<dbReference type="EMBL" id="BJYZ01000021">
    <property type="protein sequence ID" value="GEO40460.1"/>
    <property type="molecule type" value="Genomic_DNA"/>
</dbReference>
<dbReference type="InterPro" id="IPR013767">
    <property type="entry name" value="PAS_fold"/>
</dbReference>
<evidence type="ECO:0000259" key="19">
    <source>
        <dbReference type="PROSITE" id="PS50112"/>
    </source>
</evidence>
<evidence type="ECO:0000256" key="12">
    <source>
        <dbReference type="ARBA" id="ARBA00023012"/>
    </source>
</evidence>
<keyword evidence="5 15" id="KW-0597">Phosphoprotein</keyword>
<dbReference type="SUPFAM" id="SSF52172">
    <property type="entry name" value="CheY-like"/>
    <property type="match status" value="1"/>
</dbReference>
<dbReference type="SUPFAM" id="SSF47384">
    <property type="entry name" value="Homodimeric domain of signal transducing histidine kinase"/>
    <property type="match status" value="1"/>
</dbReference>
<dbReference type="SMART" id="SM00091">
    <property type="entry name" value="PAS"/>
    <property type="match status" value="2"/>
</dbReference>
<dbReference type="Gene3D" id="3.40.50.2300">
    <property type="match status" value="1"/>
</dbReference>
<dbReference type="AlphaFoldDB" id="A0A512DW45"/>
<dbReference type="Pfam" id="PF00512">
    <property type="entry name" value="HisKA"/>
    <property type="match status" value="1"/>
</dbReference>
<evidence type="ECO:0000256" key="16">
    <source>
        <dbReference type="SAM" id="Phobius"/>
    </source>
</evidence>
<dbReference type="PRINTS" id="PR00344">
    <property type="entry name" value="BCTRLSENSOR"/>
</dbReference>
<feature type="modified residue" description="4-aspartylphosphate" evidence="15">
    <location>
        <position position="895"/>
    </location>
</feature>
<evidence type="ECO:0000256" key="8">
    <source>
        <dbReference type="ARBA" id="ARBA00022741"/>
    </source>
</evidence>
<dbReference type="Pfam" id="PF00072">
    <property type="entry name" value="Response_reg"/>
    <property type="match status" value="1"/>
</dbReference>
<dbReference type="PROSITE" id="PS50885">
    <property type="entry name" value="HAMP"/>
    <property type="match status" value="1"/>
</dbReference>
<evidence type="ECO:0000313" key="22">
    <source>
        <dbReference type="Proteomes" id="UP000321523"/>
    </source>
</evidence>
<evidence type="ECO:0000256" key="10">
    <source>
        <dbReference type="ARBA" id="ARBA00022840"/>
    </source>
</evidence>
<dbReference type="InterPro" id="IPR001789">
    <property type="entry name" value="Sig_transdc_resp-reg_receiver"/>
</dbReference>
<dbReference type="CDD" id="cd00156">
    <property type="entry name" value="REC"/>
    <property type="match status" value="1"/>
</dbReference>
<dbReference type="Gene3D" id="3.30.450.20">
    <property type="entry name" value="PAS domain"/>
    <property type="match status" value="3"/>
</dbReference>
<comment type="function">
    <text evidence="13">Putative oxygen sensor; modulates the activity of FixJ, a transcriptional activator of nitrogen fixation fixK gene. FixL probably acts as a kinase that phosphorylates FixJ.</text>
</comment>
<keyword evidence="11 16" id="KW-1133">Transmembrane helix</keyword>
<keyword evidence="12" id="KW-0902">Two-component regulatory system</keyword>
<feature type="domain" description="PAS" evidence="19">
    <location>
        <begin position="467"/>
        <end position="520"/>
    </location>
</feature>
<reference evidence="21 22" key="1">
    <citation type="submission" date="2019-07" db="EMBL/GenBank/DDBJ databases">
        <title>Whole genome shotgun sequence of Skermanella aerolata NBRC 106429.</title>
        <authorList>
            <person name="Hosoyama A."/>
            <person name="Uohara A."/>
            <person name="Ohji S."/>
            <person name="Ichikawa N."/>
        </authorList>
    </citation>
    <scope>NUCLEOTIDE SEQUENCE [LARGE SCALE GENOMIC DNA]</scope>
    <source>
        <strain evidence="21 22">NBRC 106429</strain>
    </source>
</reference>
<dbReference type="GO" id="GO:0009927">
    <property type="term" value="F:histidine phosphotransfer kinase activity"/>
    <property type="evidence" value="ECO:0007669"/>
    <property type="project" value="TreeGrafter"/>
</dbReference>
<sequence length="979" mass="105341">MSLLSRLFIPVLVAILPAIGFGIFDEFDARSTAGANVRAEAAQLRDTIQAEQARVFDGIRQTALLVAASAAVRDGDSHGCQAFLDRSAAALPREQIISVTDRVGTVVCSSRPDQVGRPLGSRFDLMAALKTDRFLVGDYIRMGASGAALPFAVRYQGSDGQVRGIVAVMLDVAWWKTDRSFTGLPENVSLTVADRTGTILARRPDPADQAGRSAVGRTLENLAAPGVPADSPVVQATVQPSASPQGLFIGVGIDPRDIQRGLDSATLRRVLFLTGGLAAALLAAAFLGQRFIRRPVSALVEASARWGAGDYRARVGLSDDRSEFGVLARAFDAMAEALERREKERGVVDDTARKMAAVLESSTDGICEIDRDWCISFMNGRARAIVDPDRDMIGIPLFEVFPEAAGGLVQRECERAMAERVPVSFEEYFGVHDRWLSIRAFPTSDGLMICFQDVTEGRRADQHSAWAEAHNRAIVSTAPDGMVVIDERGVIQSFNPAAERLFGYQSGEIVGCNVTVLMPERDRAVHDGYIWNYRHGADRNVIGKGRKLEGRRKDGSTFPLELSVAEWKDGCRRFFTGFMRDVTVRHEADAVVKAARAESEQAVLSKSRLLAAASHDLRQPVQSLLFLSAALADGLRGHPMLPLAGSIDQATDALKRLLDGLLDISRLDAAAVTPRITVFPADTLVGKVSAEYGQRAERQGVSLRTVGCSMRIASDPALLETILRNLIENALRHTTQGRILIGCRRVSGTLRIDVMDTGIGTTPGWSDSFAQCPDGGEGMGLGMAVVRRLAALLGHRITVESAPGHGSRVSVEVPLVDLPCPKRSTTEEVAAAAEERHDPDTRGLVVILDDEAIILMGLRVLLESWGYQVISAMSLDEAVQQVADGTRSPDLIVADYRLADGNTGPEAIDAIREIAGPGIPGIVLTGDTAPGILDRVGRRGFGILHKPVAANDLHRIVLEYVEGGAEARQIPTSTAALTM</sequence>
<evidence type="ECO:0000259" key="18">
    <source>
        <dbReference type="PROSITE" id="PS50110"/>
    </source>
</evidence>
<feature type="domain" description="HAMP" evidence="20">
    <location>
        <begin position="290"/>
        <end position="343"/>
    </location>
</feature>
<evidence type="ECO:0000256" key="9">
    <source>
        <dbReference type="ARBA" id="ARBA00022777"/>
    </source>
</evidence>
<feature type="domain" description="Histidine kinase" evidence="17">
    <location>
        <begin position="612"/>
        <end position="817"/>
    </location>
</feature>
<dbReference type="Proteomes" id="UP000321523">
    <property type="component" value="Unassembled WGS sequence"/>
</dbReference>
<dbReference type="GO" id="GO:0006355">
    <property type="term" value="P:regulation of DNA-templated transcription"/>
    <property type="evidence" value="ECO:0007669"/>
    <property type="project" value="InterPro"/>
</dbReference>
<dbReference type="OrthoDB" id="8477070at2"/>
<dbReference type="PANTHER" id="PTHR43047">
    <property type="entry name" value="TWO-COMPONENT HISTIDINE PROTEIN KINASE"/>
    <property type="match status" value="1"/>
</dbReference>
<dbReference type="Gene3D" id="6.10.340.10">
    <property type="match status" value="1"/>
</dbReference>
<evidence type="ECO:0000256" key="7">
    <source>
        <dbReference type="ARBA" id="ARBA00022692"/>
    </source>
</evidence>
<keyword evidence="16" id="KW-0472">Membrane</keyword>
<feature type="domain" description="Response regulatory" evidence="18">
    <location>
        <begin position="844"/>
        <end position="961"/>
    </location>
</feature>
<evidence type="ECO:0000256" key="2">
    <source>
        <dbReference type="ARBA" id="ARBA00004651"/>
    </source>
</evidence>